<feature type="compositionally biased region" description="Basic and acidic residues" evidence="1">
    <location>
        <begin position="50"/>
        <end position="69"/>
    </location>
</feature>
<accession>A0A409YEZ5</accession>
<name>A0A409YEZ5_9AGAR</name>
<evidence type="ECO:0000256" key="1">
    <source>
        <dbReference type="SAM" id="MobiDB-lite"/>
    </source>
</evidence>
<dbReference type="InParanoid" id="A0A409YEZ5"/>
<proteinExistence type="predicted"/>
<keyword evidence="4" id="KW-1185">Reference proteome</keyword>
<feature type="compositionally biased region" description="Basic and acidic residues" evidence="1">
    <location>
        <begin position="421"/>
        <end position="433"/>
    </location>
</feature>
<dbReference type="Proteomes" id="UP000284842">
    <property type="component" value="Unassembled WGS sequence"/>
</dbReference>
<evidence type="ECO:0000313" key="3">
    <source>
        <dbReference type="EMBL" id="PPR01570.1"/>
    </source>
</evidence>
<feature type="compositionally biased region" description="Low complexity" evidence="1">
    <location>
        <begin position="482"/>
        <end position="491"/>
    </location>
</feature>
<dbReference type="Pfam" id="PF13391">
    <property type="entry name" value="HNH_2"/>
    <property type="match status" value="1"/>
</dbReference>
<dbReference type="OrthoDB" id="10666706at2759"/>
<protein>
    <recommendedName>
        <fullName evidence="2">HNH nuclease domain-containing protein</fullName>
    </recommendedName>
</protein>
<feature type="domain" description="HNH nuclease" evidence="2">
    <location>
        <begin position="96"/>
        <end position="192"/>
    </location>
</feature>
<feature type="region of interest" description="Disordered" evidence="1">
    <location>
        <begin position="1"/>
        <end position="69"/>
    </location>
</feature>
<reference evidence="3 4" key="1">
    <citation type="journal article" date="2018" name="Evol. Lett.">
        <title>Horizontal gene cluster transfer increased hallucinogenic mushroom diversity.</title>
        <authorList>
            <person name="Reynolds H.T."/>
            <person name="Vijayakumar V."/>
            <person name="Gluck-Thaler E."/>
            <person name="Korotkin H.B."/>
            <person name="Matheny P.B."/>
            <person name="Slot J.C."/>
        </authorList>
    </citation>
    <scope>NUCLEOTIDE SEQUENCE [LARGE SCALE GENOMIC DNA]</scope>
    <source>
        <strain evidence="3 4">2629</strain>
    </source>
</reference>
<organism evidence="3 4">
    <name type="scientific">Panaeolus cyanescens</name>
    <dbReference type="NCBI Taxonomy" id="181874"/>
    <lineage>
        <taxon>Eukaryota</taxon>
        <taxon>Fungi</taxon>
        <taxon>Dikarya</taxon>
        <taxon>Basidiomycota</taxon>
        <taxon>Agaricomycotina</taxon>
        <taxon>Agaricomycetes</taxon>
        <taxon>Agaricomycetidae</taxon>
        <taxon>Agaricales</taxon>
        <taxon>Agaricineae</taxon>
        <taxon>Galeropsidaceae</taxon>
        <taxon>Panaeolus</taxon>
    </lineage>
</organism>
<evidence type="ECO:0000313" key="4">
    <source>
        <dbReference type="Proteomes" id="UP000284842"/>
    </source>
</evidence>
<feature type="compositionally biased region" description="Acidic residues" evidence="1">
    <location>
        <begin position="502"/>
        <end position="512"/>
    </location>
</feature>
<sequence length="512" mass="58105">MSSNSSQSQQKKQKRDPIPEKQRLTYATRKRSQPSVGKGDQRPKTQYTPEVKRRAIEHQDSVKASDEESELKRDGVSFFARIRNHRINLLYRRAQCDVTGRTSGSGIVGDNRQILLEAAHLLPWEYAKKRDVKDKDKDKKKREANMRMWEFMLGYDHTHTSGHSSLHIDTRLNGMILRVEVHRLLDAGLVMILMPADVTEALAQHIEYNVDPRNSTKRINIPDLLDTEMKCTGHEYCLVGTNIDINETLEVRQAGWPRYDNASIGSDGKIKEMNADDVACRKTRYTVGIKFTSHASPGFVLANFLHQTSMKRFSLSKNWPSIQDAENPPPDDATEIKKMKAAMDTLIQQIEIYKQEILPTYPDGQNQSAKPPHDYTSWPRQYSQLTALIGRGLSPSLVKYMVKGDADTTQTAQLESPIAEKTPKRPRETQEHRGNTQWIRCSCNCCRNRGNECTCDMEAPIPNYPPNSPKSPLPRLEYQGLSSSRNVASSSNDAGWNKSLDSDDPFADETKS</sequence>
<comment type="caution">
    <text evidence="3">The sequence shown here is derived from an EMBL/GenBank/DDBJ whole genome shotgun (WGS) entry which is preliminary data.</text>
</comment>
<evidence type="ECO:0000259" key="2">
    <source>
        <dbReference type="Pfam" id="PF13391"/>
    </source>
</evidence>
<dbReference type="EMBL" id="NHTK01001236">
    <property type="protein sequence ID" value="PPR01570.1"/>
    <property type="molecule type" value="Genomic_DNA"/>
</dbReference>
<feature type="compositionally biased region" description="Low complexity" evidence="1">
    <location>
        <begin position="1"/>
        <end position="10"/>
    </location>
</feature>
<feature type="region of interest" description="Disordered" evidence="1">
    <location>
        <begin position="466"/>
        <end position="512"/>
    </location>
</feature>
<dbReference type="AlphaFoldDB" id="A0A409YEZ5"/>
<feature type="region of interest" description="Disordered" evidence="1">
    <location>
        <begin position="408"/>
        <end position="433"/>
    </location>
</feature>
<dbReference type="InterPro" id="IPR003615">
    <property type="entry name" value="HNH_nuc"/>
</dbReference>
<gene>
    <name evidence="3" type="ORF">CVT24_005851</name>
</gene>